<sequence>MNKLNLMEAYIAVFEAGSYTAAGKRLGKTKALVSTQVSQLEDYLQIRLITRSTRTIKPTSAGVAYYEQAKQILDEIANLESRLRSEHHELVGRLRISVPTTYGELVVMPFMARLLERYPRLEIDIVLNDRYVDIIEEGFDAAIRIGDLEDSALVASFIGNVDMQLYAAPGFLRAHGQPETWAQLSGFPCIFDCNTRHVSNWAVQVDSGKLKVDLNQVIRVNSALAAANLAKSGAGISFGPDFALRESVAKGELVLLLEDQHQTRYPVHILYPHRKYLSARVSTFITEFKQYIAESGVISGN</sequence>
<dbReference type="InterPro" id="IPR000847">
    <property type="entry name" value="LysR_HTH_N"/>
</dbReference>
<evidence type="ECO:0000313" key="6">
    <source>
        <dbReference type="EMBL" id="ARU54328.1"/>
    </source>
</evidence>
<dbReference type="InterPro" id="IPR005119">
    <property type="entry name" value="LysR_subst-bd"/>
</dbReference>
<evidence type="ECO:0000256" key="3">
    <source>
        <dbReference type="ARBA" id="ARBA00023125"/>
    </source>
</evidence>
<dbReference type="InterPro" id="IPR058163">
    <property type="entry name" value="LysR-type_TF_proteobact-type"/>
</dbReference>
<evidence type="ECO:0000256" key="1">
    <source>
        <dbReference type="ARBA" id="ARBA00009437"/>
    </source>
</evidence>
<keyword evidence="3" id="KW-0238">DNA-binding</keyword>
<proteinExistence type="inferred from homology"/>
<accession>A0A1Y0I1I4</accession>
<reference evidence="6 7" key="1">
    <citation type="submission" date="2017-05" db="EMBL/GenBank/DDBJ databases">
        <title>Genomic insights into alkan degradation activity of Oleiphilus messinensis.</title>
        <authorList>
            <person name="Kozyavkin S.A."/>
            <person name="Slesarev A.I."/>
            <person name="Golyshin P.N."/>
            <person name="Korzhenkov A."/>
            <person name="Golyshina O.N."/>
            <person name="Toshchakov S.V."/>
        </authorList>
    </citation>
    <scope>NUCLEOTIDE SEQUENCE [LARGE SCALE GENOMIC DNA]</scope>
    <source>
        <strain evidence="6 7">ME102</strain>
    </source>
</reference>
<dbReference type="GO" id="GO:0043565">
    <property type="term" value="F:sequence-specific DNA binding"/>
    <property type="evidence" value="ECO:0007669"/>
    <property type="project" value="TreeGrafter"/>
</dbReference>
<dbReference type="FunFam" id="1.10.10.10:FF:000001">
    <property type="entry name" value="LysR family transcriptional regulator"/>
    <property type="match status" value="1"/>
</dbReference>
<dbReference type="Pfam" id="PF00126">
    <property type="entry name" value="HTH_1"/>
    <property type="match status" value="1"/>
</dbReference>
<keyword evidence="4" id="KW-0804">Transcription</keyword>
<dbReference type="InterPro" id="IPR036390">
    <property type="entry name" value="WH_DNA-bd_sf"/>
</dbReference>
<dbReference type="PANTHER" id="PTHR30537:SF5">
    <property type="entry name" value="HTH-TYPE TRANSCRIPTIONAL ACTIVATOR TTDR-RELATED"/>
    <property type="match status" value="1"/>
</dbReference>
<evidence type="ECO:0000256" key="2">
    <source>
        <dbReference type="ARBA" id="ARBA00023015"/>
    </source>
</evidence>
<dbReference type="GO" id="GO:0003700">
    <property type="term" value="F:DNA-binding transcription factor activity"/>
    <property type="evidence" value="ECO:0007669"/>
    <property type="project" value="InterPro"/>
</dbReference>
<dbReference type="SUPFAM" id="SSF46785">
    <property type="entry name" value="Winged helix' DNA-binding domain"/>
    <property type="match status" value="1"/>
</dbReference>
<dbReference type="InterPro" id="IPR036388">
    <property type="entry name" value="WH-like_DNA-bd_sf"/>
</dbReference>
<comment type="similarity">
    <text evidence="1">Belongs to the LysR transcriptional regulatory family.</text>
</comment>
<dbReference type="AlphaFoldDB" id="A0A1Y0I1I4"/>
<feature type="domain" description="HTH lysR-type" evidence="5">
    <location>
        <begin position="1"/>
        <end position="59"/>
    </location>
</feature>
<dbReference type="KEGG" id="ome:OLMES_0221"/>
<dbReference type="PANTHER" id="PTHR30537">
    <property type="entry name" value="HTH-TYPE TRANSCRIPTIONAL REGULATOR"/>
    <property type="match status" value="1"/>
</dbReference>
<keyword evidence="7" id="KW-1185">Reference proteome</keyword>
<dbReference type="CDD" id="cd08422">
    <property type="entry name" value="PBP2_CrgA_like"/>
    <property type="match status" value="1"/>
</dbReference>
<dbReference type="SUPFAM" id="SSF53850">
    <property type="entry name" value="Periplasmic binding protein-like II"/>
    <property type="match status" value="1"/>
</dbReference>
<organism evidence="6 7">
    <name type="scientific">Oleiphilus messinensis</name>
    <dbReference type="NCBI Taxonomy" id="141451"/>
    <lineage>
        <taxon>Bacteria</taxon>
        <taxon>Pseudomonadati</taxon>
        <taxon>Pseudomonadota</taxon>
        <taxon>Gammaproteobacteria</taxon>
        <taxon>Oceanospirillales</taxon>
        <taxon>Oleiphilaceae</taxon>
        <taxon>Oleiphilus</taxon>
    </lineage>
</organism>
<dbReference type="Gene3D" id="1.10.10.10">
    <property type="entry name" value="Winged helix-like DNA-binding domain superfamily/Winged helix DNA-binding domain"/>
    <property type="match status" value="1"/>
</dbReference>
<dbReference type="OrthoDB" id="9815676at2"/>
<dbReference type="Gene3D" id="3.40.190.290">
    <property type="match status" value="1"/>
</dbReference>
<dbReference type="GO" id="GO:0006351">
    <property type="term" value="P:DNA-templated transcription"/>
    <property type="evidence" value="ECO:0007669"/>
    <property type="project" value="TreeGrafter"/>
</dbReference>
<evidence type="ECO:0000313" key="7">
    <source>
        <dbReference type="Proteomes" id="UP000196027"/>
    </source>
</evidence>
<name>A0A1Y0I1I4_9GAMM</name>
<evidence type="ECO:0000259" key="5">
    <source>
        <dbReference type="PROSITE" id="PS50931"/>
    </source>
</evidence>
<dbReference type="Pfam" id="PF03466">
    <property type="entry name" value="LysR_substrate"/>
    <property type="match status" value="1"/>
</dbReference>
<dbReference type="Proteomes" id="UP000196027">
    <property type="component" value="Chromosome"/>
</dbReference>
<gene>
    <name evidence="6" type="ORF">OLMES_0221</name>
</gene>
<dbReference type="EMBL" id="CP021425">
    <property type="protein sequence ID" value="ARU54328.1"/>
    <property type="molecule type" value="Genomic_DNA"/>
</dbReference>
<dbReference type="RefSeq" id="WP_087459544.1">
    <property type="nucleotide sequence ID" value="NZ_CP021425.1"/>
</dbReference>
<protein>
    <submittedName>
        <fullName evidence="6">Putative transcription regulator protein</fullName>
    </submittedName>
</protein>
<evidence type="ECO:0000256" key="4">
    <source>
        <dbReference type="ARBA" id="ARBA00023163"/>
    </source>
</evidence>
<keyword evidence="2" id="KW-0805">Transcription regulation</keyword>
<dbReference type="PROSITE" id="PS50931">
    <property type="entry name" value="HTH_LYSR"/>
    <property type="match status" value="1"/>
</dbReference>